<keyword evidence="2" id="KW-1185">Reference proteome</keyword>
<gene>
    <name evidence="1" type="ORF">M9H77_14808</name>
</gene>
<evidence type="ECO:0000313" key="2">
    <source>
        <dbReference type="Proteomes" id="UP001060085"/>
    </source>
</evidence>
<organism evidence="1 2">
    <name type="scientific">Catharanthus roseus</name>
    <name type="common">Madagascar periwinkle</name>
    <name type="synonym">Vinca rosea</name>
    <dbReference type="NCBI Taxonomy" id="4058"/>
    <lineage>
        <taxon>Eukaryota</taxon>
        <taxon>Viridiplantae</taxon>
        <taxon>Streptophyta</taxon>
        <taxon>Embryophyta</taxon>
        <taxon>Tracheophyta</taxon>
        <taxon>Spermatophyta</taxon>
        <taxon>Magnoliopsida</taxon>
        <taxon>eudicotyledons</taxon>
        <taxon>Gunneridae</taxon>
        <taxon>Pentapetalae</taxon>
        <taxon>asterids</taxon>
        <taxon>lamiids</taxon>
        <taxon>Gentianales</taxon>
        <taxon>Apocynaceae</taxon>
        <taxon>Rauvolfioideae</taxon>
        <taxon>Vinceae</taxon>
        <taxon>Catharanthinae</taxon>
        <taxon>Catharanthus</taxon>
    </lineage>
</organism>
<protein>
    <submittedName>
        <fullName evidence="1">Uncharacterized protein</fullName>
    </submittedName>
</protein>
<reference evidence="2" key="1">
    <citation type="journal article" date="2023" name="Nat. Plants">
        <title>Single-cell RNA sequencing provides a high-resolution roadmap for understanding the multicellular compartmentation of specialized metabolism.</title>
        <authorList>
            <person name="Sun S."/>
            <person name="Shen X."/>
            <person name="Li Y."/>
            <person name="Li Y."/>
            <person name="Wang S."/>
            <person name="Li R."/>
            <person name="Zhang H."/>
            <person name="Shen G."/>
            <person name="Guo B."/>
            <person name="Wei J."/>
            <person name="Xu J."/>
            <person name="St-Pierre B."/>
            <person name="Chen S."/>
            <person name="Sun C."/>
        </authorList>
    </citation>
    <scope>NUCLEOTIDE SEQUENCE [LARGE SCALE GENOMIC DNA]</scope>
</reference>
<sequence length="526" mass="60018">MPSSSSYDPISNNSSTVPMSSSAKGWVDRISNIFRQEMAIDHIDHLPPVCVFQVPKALSLQKPESYSPQLIALGPYHHLRPELYHMERHKLKAIKQISTSDQIFNFQNLVISRLKEFDPCTRACYNKFMDYDQDTLAWIIAIDGCFLVNLVNSYSGSDFDSNGIITRDIMMVENQIPFVLLQEIRNCLNLCPNNELLRMFLNFCEINSPIKLNIDKENYHRMPRHLLDLMYHLIVEFPGRVQSPKEDGPPREVPVYIDMDNRTTSSWDSSINDSELFQENVGAILEMVGSMGDKRTQAVLKPVKIVSDIPWSSISGLFRKGTLHHGEENNLNDEIAIPSISYLWRYAEVKCRPAPAGGGIHEIKFMETEPALYLPILNLNSSSETILRNLVAYEAATSRSSLELARFVNLMNGIIDTAEDVKLLKQNGVIIATNLTDDEIADLFNGMKRFYVRSNKKSNIEIAIQKVNEYYDKKLVVRFIRRAKKNLYTSWKCMAVISTVLLFVVLGIESFCSIYSCSRFWGGRLN</sequence>
<accession>A0ACC0BP98</accession>
<proteinExistence type="predicted"/>
<evidence type="ECO:0000313" key="1">
    <source>
        <dbReference type="EMBL" id="KAI5674444.1"/>
    </source>
</evidence>
<dbReference type="Proteomes" id="UP001060085">
    <property type="component" value="Linkage Group LG03"/>
</dbReference>
<comment type="caution">
    <text evidence="1">The sequence shown here is derived from an EMBL/GenBank/DDBJ whole genome shotgun (WGS) entry which is preliminary data.</text>
</comment>
<dbReference type="EMBL" id="CM044703">
    <property type="protein sequence ID" value="KAI5674444.1"/>
    <property type="molecule type" value="Genomic_DNA"/>
</dbReference>
<name>A0ACC0BP98_CATRO</name>